<proteinExistence type="predicted"/>
<gene>
    <name evidence="1" type="ORF">N780_10235</name>
</gene>
<protein>
    <submittedName>
        <fullName evidence="1">Uncharacterized protein</fullName>
    </submittedName>
</protein>
<name>A0A0A2USA7_9BACI</name>
<evidence type="ECO:0000313" key="2">
    <source>
        <dbReference type="Proteomes" id="UP000030153"/>
    </source>
</evidence>
<accession>A0A0A2USA7</accession>
<keyword evidence="2" id="KW-1185">Reference proteome</keyword>
<organism evidence="1 2">
    <name type="scientific">Pontibacillus chungwhensis BH030062</name>
    <dbReference type="NCBI Taxonomy" id="1385513"/>
    <lineage>
        <taxon>Bacteria</taxon>
        <taxon>Bacillati</taxon>
        <taxon>Bacillota</taxon>
        <taxon>Bacilli</taxon>
        <taxon>Bacillales</taxon>
        <taxon>Bacillaceae</taxon>
        <taxon>Pontibacillus</taxon>
    </lineage>
</organism>
<sequence length="69" mass="7786">MLPDEEKRCKKCSGWGILWNEAFDKKLDRITDSQGLSYYDAVLQLKKSSSYKKTYSNCGACKGIGEIAD</sequence>
<dbReference type="EMBL" id="AVBG01000026">
    <property type="protein sequence ID" value="KGP89658.1"/>
    <property type="molecule type" value="Genomic_DNA"/>
</dbReference>
<evidence type="ECO:0000313" key="1">
    <source>
        <dbReference type="EMBL" id="KGP89658.1"/>
    </source>
</evidence>
<dbReference type="RefSeq" id="WP_036787868.1">
    <property type="nucleotide sequence ID" value="NZ_AVBG01000026.1"/>
</dbReference>
<dbReference type="OrthoDB" id="9944027at2"/>
<dbReference type="Proteomes" id="UP000030153">
    <property type="component" value="Unassembled WGS sequence"/>
</dbReference>
<dbReference type="AlphaFoldDB" id="A0A0A2USA7"/>
<reference evidence="1 2" key="1">
    <citation type="submission" date="2013-08" db="EMBL/GenBank/DDBJ databases">
        <title>Genome of Pontibacillus chungwhensis.</title>
        <authorList>
            <person name="Wang Q."/>
            <person name="Wang G."/>
        </authorList>
    </citation>
    <scope>NUCLEOTIDE SEQUENCE [LARGE SCALE GENOMIC DNA]</scope>
    <source>
        <strain evidence="1 2">BH030062</strain>
    </source>
</reference>
<dbReference type="STRING" id="1385513.N780_10235"/>
<comment type="caution">
    <text evidence="1">The sequence shown here is derived from an EMBL/GenBank/DDBJ whole genome shotgun (WGS) entry which is preliminary data.</text>
</comment>